<keyword evidence="2" id="KW-1185">Reference proteome</keyword>
<reference evidence="1 2" key="1">
    <citation type="submission" date="2014-04" db="EMBL/GenBank/DDBJ databases">
        <title>Evolutionary Origins and Diversification of the Mycorrhizal Mutualists.</title>
        <authorList>
            <consortium name="DOE Joint Genome Institute"/>
            <consortium name="Mycorrhizal Genomics Consortium"/>
            <person name="Kohler A."/>
            <person name="Kuo A."/>
            <person name="Nagy L.G."/>
            <person name="Floudas D."/>
            <person name="Copeland A."/>
            <person name="Barry K.W."/>
            <person name="Cichocki N."/>
            <person name="Veneault-Fourrey C."/>
            <person name="LaButti K."/>
            <person name="Lindquist E.A."/>
            <person name="Lipzen A."/>
            <person name="Lundell T."/>
            <person name="Morin E."/>
            <person name="Murat C."/>
            <person name="Riley R."/>
            <person name="Ohm R."/>
            <person name="Sun H."/>
            <person name="Tunlid A."/>
            <person name="Henrissat B."/>
            <person name="Grigoriev I.V."/>
            <person name="Hibbett D.S."/>
            <person name="Martin F."/>
        </authorList>
    </citation>
    <scope>NUCLEOTIDE SEQUENCE [LARGE SCALE GENOMIC DNA]</scope>
    <source>
        <strain evidence="1 2">MD-312</strain>
    </source>
</reference>
<feature type="non-terminal residue" evidence="1">
    <location>
        <position position="199"/>
    </location>
</feature>
<protein>
    <recommendedName>
        <fullName evidence="3">Reverse transcriptase domain-containing protein</fullName>
    </recommendedName>
</protein>
<dbReference type="AlphaFoldDB" id="A0A0C9W2K6"/>
<accession>A0A0C9W2K6</accession>
<evidence type="ECO:0000313" key="2">
    <source>
        <dbReference type="Proteomes" id="UP000053820"/>
    </source>
</evidence>
<evidence type="ECO:0008006" key="3">
    <source>
        <dbReference type="Google" id="ProtNLM"/>
    </source>
</evidence>
<organism evidence="1 2">
    <name type="scientific">Hydnomerulius pinastri MD-312</name>
    <dbReference type="NCBI Taxonomy" id="994086"/>
    <lineage>
        <taxon>Eukaryota</taxon>
        <taxon>Fungi</taxon>
        <taxon>Dikarya</taxon>
        <taxon>Basidiomycota</taxon>
        <taxon>Agaricomycotina</taxon>
        <taxon>Agaricomycetes</taxon>
        <taxon>Agaricomycetidae</taxon>
        <taxon>Boletales</taxon>
        <taxon>Boletales incertae sedis</taxon>
        <taxon>Leucogyrophana</taxon>
    </lineage>
</organism>
<name>A0A0C9W2K6_9AGAM</name>
<dbReference type="HOGENOM" id="CLU_077575_1_0_1"/>
<feature type="non-terminal residue" evidence="1">
    <location>
        <position position="1"/>
    </location>
</feature>
<proteinExistence type="predicted"/>
<dbReference type="OrthoDB" id="2205812at2759"/>
<sequence length="199" mass="22612">LRRSAIQGFKAPGMEYRIVVTMFADDTTVYLRDSDSFEDLQELLLQWCWASGAKFNITKTEVIPIGPKTYRDHLLETRKLNDTQATIPDNIHLAKDGEATRILGAWIGNNTNEHAIWSPIIEKIDKSLERWERTHPSIEGRKIIIQRTIGSMTQYLTKAQGMPNEIESTLTAKLRKFIWDGTGNPAISLKTMEAPIEQG</sequence>
<dbReference type="Proteomes" id="UP000053820">
    <property type="component" value="Unassembled WGS sequence"/>
</dbReference>
<dbReference type="EMBL" id="KN839844">
    <property type="protein sequence ID" value="KIJ65260.1"/>
    <property type="molecule type" value="Genomic_DNA"/>
</dbReference>
<evidence type="ECO:0000313" key="1">
    <source>
        <dbReference type="EMBL" id="KIJ65260.1"/>
    </source>
</evidence>
<gene>
    <name evidence="1" type="ORF">HYDPIDRAFT_62064</name>
</gene>